<accession>A0AAW0MHD5</accession>
<feature type="region of interest" description="Disordered" evidence="8">
    <location>
        <begin position="219"/>
        <end position="260"/>
    </location>
</feature>
<evidence type="ECO:0000256" key="1">
    <source>
        <dbReference type="ARBA" id="ARBA00022679"/>
    </source>
</evidence>
<dbReference type="CDD" id="cd11685">
    <property type="entry name" value="UEV_TSG101-like"/>
    <property type="match status" value="1"/>
</dbReference>
<feature type="domain" description="UEV" evidence="10">
    <location>
        <begin position="81"/>
        <end position="225"/>
    </location>
</feature>
<feature type="compositionally biased region" description="Polar residues" evidence="8">
    <location>
        <begin position="287"/>
        <end position="303"/>
    </location>
</feature>
<dbReference type="EMBL" id="JBBPFD010000680">
    <property type="protein sequence ID" value="KAK7877618.1"/>
    <property type="molecule type" value="Genomic_DNA"/>
</dbReference>
<protein>
    <recommendedName>
        <fullName evidence="14">RING-type domain-containing protein</fullName>
    </recommendedName>
</protein>
<evidence type="ECO:0000256" key="6">
    <source>
        <dbReference type="ARBA" id="ARBA00022833"/>
    </source>
</evidence>
<keyword evidence="1" id="KW-0808">Transferase</keyword>
<evidence type="ECO:0000259" key="10">
    <source>
        <dbReference type="PROSITE" id="PS51322"/>
    </source>
</evidence>
<feature type="domain" description="RING-type" evidence="9">
    <location>
        <begin position="391"/>
        <end position="439"/>
    </location>
</feature>
<evidence type="ECO:0008006" key="14">
    <source>
        <dbReference type="Google" id="ProtNLM"/>
    </source>
</evidence>
<feature type="region of interest" description="Disordered" evidence="8">
    <location>
        <begin position="276"/>
        <end position="309"/>
    </location>
</feature>
<dbReference type="SUPFAM" id="SSF57850">
    <property type="entry name" value="RING/U-box"/>
    <property type="match status" value="2"/>
</dbReference>
<evidence type="ECO:0000256" key="3">
    <source>
        <dbReference type="ARBA" id="ARBA00022737"/>
    </source>
</evidence>
<evidence type="ECO:0000256" key="5">
    <source>
        <dbReference type="ARBA" id="ARBA00022786"/>
    </source>
</evidence>
<dbReference type="InterPro" id="IPR008883">
    <property type="entry name" value="UEV_N"/>
</dbReference>
<feature type="domain" description="RING-type" evidence="11">
    <location>
        <begin position="387"/>
        <end position="621"/>
    </location>
</feature>
<keyword evidence="13" id="KW-1185">Reference proteome</keyword>
<keyword evidence="3" id="KW-0677">Repeat</keyword>
<dbReference type="AlphaFoldDB" id="A0AAW0MHD5"/>
<feature type="compositionally biased region" description="Pro residues" evidence="8">
    <location>
        <begin position="226"/>
        <end position="251"/>
    </location>
</feature>
<organism evidence="12 13">
    <name type="scientific">Mugilogobius chulae</name>
    <name type="common">yellowstripe goby</name>
    <dbReference type="NCBI Taxonomy" id="88201"/>
    <lineage>
        <taxon>Eukaryota</taxon>
        <taxon>Metazoa</taxon>
        <taxon>Chordata</taxon>
        <taxon>Craniata</taxon>
        <taxon>Vertebrata</taxon>
        <taxon>Euteleostomi</taxon>
        <taxon>Actinopterygii</taxon>
        <taxon>Neopterygii</taxon>
        <taxon>Teleostei</taxon>
        <taxon>Neoteleostei</taxon>
        <taxon>Acanthomorphata</taxon>
        <taxon>Gobiaria</taxon>
        <taxon>Gobiiformes</taxon>
        <taxon>Gobioidei</taxon>
        <taxon>Gobiidae</taxon>
        <taxon>Gobionellinae</taxon>
        <taxon>Mugilogobius</taxon>
    </lineage>
</organism>
<dbReference type="GO" id="GO:0061630">
    <property type="term" value="F:ubiquitin protein ligase activity"/>
    <property type="evidence" value="ECO:0007669"/>
    <property type="project" value="TreeGrafter"/>
</dbReference>
<evidence type="ECO:0000259" key="9">
    <source>
        <dbReference type="PROSITE" id="PS50089"/>
    </source>
</evidence>
<dbReference type="PANTHER" id="PTHR16004">
    <property type="entry name" value="RING FINGER PROTEIN 31-RELATED"/>
    <property type="match status" value="1"/>
</dbReference>
<keyword evidence="6" id="KW-0862">Zinc</keyword>
<dbReference type="PROSITE" id="PS51322">
    <property type="entry name" value="UEV"/>
    <property type="match status" value="1"/>
</dbReference>
<keyword evidence="5" id="KW-0833">Ubl conjugation pathway</keyword>
<feature type="region of interest" description="Disordered" evidence="8">
    <location>
        <begin position="340"/>
        <end position="363"/>
    </location>
</feature>
<evidence type="ECO:0000256" key="7">
    <source>
        <dbReference type="PROSITE-ProRule" id="PRU00175"/>
    </source>
</evidence>
<dbReference type="InterPro" id="IPR001841">
    <property type="entry name" value="Znf_RING"/>
</dbReference>
<dbReference type="GO" id="GO:0015031">
    <property type="term" value="P:protein transport"/>
    <property type="evidence" value="ECO:0007669"/>
    <property type="project" value="InterPro"/>
</dbReference>
<dbReference type="GO" id="GO:0008270">
    <property type="term" value="F:zinc ion binding"/>
    <property type="evidence" value="ECO:0007669"/>
    <property type="project" value="UniProtKB-KW"/>
</dbReference>
<dbReference type="Pfam" id="PF01485">
    <property type="entry name" value="IBR"/>
    <property type="match status" value="1"/>
</dbReference>
<reference evidence="13" key="1">
    <citation type="submission" date="2024-04" db="EMBL/GenBank/DDBJ databases">
        <title>Salinicola lusitanus LLJ914,a marine bacterium isolated from the Okinawa Trough.</title>
        <authorList>
            <person name="Li J."/>
        </authorList>
    </citation>
    <scope>NUCLEOTIDE SEQUENCE [LARGE SCALE GENOMIC DNA]</scope>
</reference>
<dbReference type="InterPro" id="IPR047540">
    <property type="entry name" value="BRcat_RBR_RNF31-like"/>
</dbReference>
<dbReference type="Gene3D" id="3.30.40.10">
    <property type="entry name" value="Zinc/RING finger domain, C3HC4 (zinc finger)"/>
    <property type="match status" value="1"/>
</dbReference>
<gene>
    <name evidence="12" type="ORF">WMY93_031630</name>
</gene>
<name>A0AAW0MHD5_9GOBI</name>
<dbReference type="Gene3D" id="3.10.110.10">
    <property type="entry name" value="Ubiquitin Conjugating Enzyme"/>
    <property type="match status" value="1"/>
</dbReference>
<keyword evidence="4 7" id="KW-0863">Zinc-finger</keyword>
<evidence type="ECO:0000259" key="11">
    <source>
        <dbReference type="PROSITE" id="PS51873"/>
    </source>
</evidence>
<dbReference type="InterPro" id="IPR016135">
    <property type="entry name" value="UBQ-conjugating_enzyme/RWD"/>
</dbReference>
<evidence type="ECO:0000256" key="4">
    <source>
        <dbReference type="ARBA" id="ARBA00022771"/>
    </source>
</evidence>
<dbReference type="CDD" id="cd20337">
    <property type="entry name" value="BRcat_RBR_HOIP"/>
    <property type="match status" value="1"/>
</dbReference>
<dbReference type="InterPro" id="IPR013083">
    <property type="entry name" value="Znf_RING/FYVE/PHD"/>
</dbReference>
<dbReference type="SUPFAM" id="SSF54495">
    <property type="entry name" value="UBC-like"/>
    <property type="match status" value="1"/>
</dbReference>
<dbReference type="GO" id="GO:0097039">
    <property type="term" value="P:protein linear polyubiquitination"/>
    <property type="evidence" value="ECO:0007669"/>
    <property type="project" value="TreeGrafter"/>
</dbReference>
<dbReference type="PANTHER" id="PTHR16004:SF3">
    <property type="entry name" value="E3 UBIQUITIN-PROTEIN LIGASE RNF31"/>
    <property type="match status" value="1"/>
</dbReference>
<dbReference type="InterPro" id="IPR044066">
    <property type="entry name" value="TRIAD_supradom"/>
</dbReference>
<evidence type="ECO:0000313" key="13">
    <source>
        <dbReference type="Proteomes" id="UP001460270"/>
    </source>
</evidence>
<dbReference type="GO" id="GO:0071797">
    <property type="term" value="C:LUBAC complex"/>
    <property type="evidence" value="ECO:0007669"/>
    <property type="project" value="InterPro"/>
</dbReference>
<dbReference type="GO" id="GO:0070530">
    <property type="term" value="F:K63-linked polyubiquitin modification-dependent protein binding"/>
    <property type="evidence" value="ECO:0007669"/>
    <property type="project" value="TreeGrafter"/>
</dbReference>
<dbReference type="PROSITE" id="PS51873">
    <property type="entry name" value="TRIAD"/>
    <property type="match status" value="1"/>
</dbReference>
<dbReference type="PROSITE" id="PS50089">
    <property type="entry name" value="ZF_RING_2"/>
    <property type="match status" value="1"/>
</dbReference>
<dbReference type="SMART" id="SM00647">
    <property type="entry name" value="IBR"/>
    <property type="match status" value="1"/>
</dbReference>
<dbReference type="GO" id="GO:1990450">
    <property type="term" value="F:linear polyubiquitin binding"/>
    <property type="evidence" value="ECO:0007669"/>
    <property type="project" value="TreeGrafter"/>
</dbReference>
<dbReference type="Proteomes" id="UP001460270">
    <property type="component" value="Unassembled WGS sequence"/>
</dbReference>
<evidence type="ECO:0000256" key="2">
    <source>
        <dbReference type="ARBA" id="ARBA00022723"/>
    </source>
</evidence>
<evidence type="ECO:0000313" key="12">
    <source>
        <dbReference type="EMBL" id="KAK7877618.1"/>
    </source>
</evidence>
<evidence type="ECO:0000256" key="8">
    <source>
        <dbReference type="SAM" id="MobiDB-lite"/>
    </source>
</evidence>
<keyword evidence="2" id="KW-0479">Metal-binding</keyword>
<dbReference type="GO" id="GO:0036435">
    <property type="term" value="F:K48-linked polyubiquitin modification-dependent protein binding"/>
    <property type="evidence" value="ECO:0007669"/>
    <property type="project" value="TreeGrafter"/>
</dbReference>
<proteinExistence type="predicted"/>
<dbReference type="InterPro" id="IPR026254">
    <property type="entry name" value="RNF31-like"/>
</dbReference>
<sequence>MDRNKSCSGFTPGLQSLDRSGTVRVSPERGLGLVWIGSGSVWVQTLTRIMQRTTSLRHFRYSENKGHTNCPNRPDQSDFYSEAVKPESHGALQYTDPDLVQEDLKQVRSVFSDLRLYCDVYCFPNKEKRKLVFLAGTIPVFYQEAQYNFPLCLWLHHTHPAARPRCCVCPSVSMAINPNCRYVDAHGNILLSRLHTWTQGKSSLVLLVSEMKRVFEKDTPLYSRPLPTPQAPPPADGDKPLPPPRAPPPEPEGQKEAEKTSYCNAHTDSVDQLRMSDLSLHPPRGPDSSQPQLRGPDSSQPQLRQKHPVVVGVSREEQKEVSDLPPHKLQMFLQLLQSQRGRGQGAEGRGYSAEGRGQGAEGRGYSTAELLEAVRLNDDLSSAQRFLNHQCPVCQEQVSFSKMVLMTHCCCSLCESCFKSWFSSAIREKNVEQFVCPLCGKPDFRDQPDLDMDYFNLLDTQIKHFLSKELHELFQRKLRDRALIHMKHFCWCSHCSFGVVHESGSLKMDCPSCHKSTCSNCRSPWSPEHQGVSCEDFRVQTKTKTGTRTGPAFNCIECPDCGELFSGSRGGCLHFSCLRCGTEFCGGCSGRFVQGKVNINKACSFAASCSSKGLHAHHPRDCVYHLRDWDLPRLHLLLQGRVQSLRSKVSVKNPVGKPAPPGVYQGYCR</sequence>
<dbReference type="InterPro" id="IPR002867">
    <property type="entry name" value="IBR_dom"/>
</dbReference>
<dbReference type="Pfam" id="PF22191">
    <property type="entry name" value="IBR_1"/>
    <property type="match status" value="1"/>
</dbReference>
<dbReference type="Pfam" id="PF05743">
    <property type="entry name" value="UEV"/>
    <property type="match status" value="1"/>
</dbReference>
<comment type="caution">
    <text evidence="12">The sequence shown here is derived from an EMBL/GenBank/DDBJ whole genome shotgun (WGS) entry which is preliminary data.</text>
</comment>